<comment type="function">
    <text evidence="4">The lipid II isoglutaminyl synthase complex catalyzes the formation of alpha-D-isoglutamine in the cell wall lipid II stem peptide. The MurT subunit catalyzes the ATP-dependent amidation of D-glutamate residue of lipid II, converting it to an isoglutamine residue.</text>
</comment>
<keyword evidence="2 4" id="KW-0547">Nucleotide-binding</keyword>
<organism evidence="7 8">
    <name type="scientific">candidate division WWE3 bacterium RIFCSPHIGHO2_02_FULL_38_14</name>
    <dbReference type="NCBI Taxonomy" id="1802620"/>
    <lineage>
        <taxon>Bacteria</taxon>
        <taxon>Katanobacteria</taxon>
    </lineage>
</organism>
<sequence>MFFIYSLLAKLIRAFVLLLNRGSGFSLPGYVLLKLNPSILSSSRIKFKKGLILISGTNGKTTTAKLITHVLNSNGLKVIHNDTGSNLLRGIVSAVFMNTSLLGGFDADVGVFEVDEFALPALLNYFKPSVLVLLNLSRDQLDRYGEVDIIFDRWREAVSKLSSSSYIVADSEQEEFKELHPVFPGILKTFGSDSSLLHHTKLHGKFNAKNVNAAYMACSRLGFEKENITEKLGTFKAAYGRGESFVYGDKNFTILLAKNPASFNNNLDLVNSGKFPADTLFFILNDNLPDGRDVSWIYDIHPDKLFEACKNKNIFVGGTRFLDMAVRLKYAGVLYPDEDKEKNSDNLNNDLGVLIKKITGSEKIMDVLILPNYSSMLEIRKLLLGRKIL</sequence>
<evidence type="ECO:0000259" key="5">
    <source>
        <dbReference type="Pfam" id="PF08245"/>
    </source>
</evidence>
<dbReference type="Gene3D" id="3.40.1190.10">
    <property type="entry name" value="Mur-like, catalytic domain"/>
    <property type="match status" value="1"/>
</dbReference>
<dbReference type="PROSITE" id="PS01011">
    <property type="entry name" value="FOLYLPOLYGLU_SYNT_1"/>
    <property type="match status" value="1"/>
</dbReference>
<evidence type="ECO:0000259" key="6">
    <source>
        <dbReference type="Pfam" id="PF08353"/>
    </source>
</evidence>
<evidence type="ECO:0000313" key="7">
    <source>
        <dbReference type="EMBL" id="OGC52674.1"/>
    </source>
</evidence>
<dbReference type="STRING" id="1802620.A3D91_03315"/>
<comment type="similarity">
    <text evidence="4">Belongs to the MurCDEF family. MurT subfamily.</text>
</comment>
<dbReference type="EC" id="6.3.5.13" evidence="4"/>
<dbReference type="SUPFAM" id="SSF53623">
    <property type="entry name" value="MurD-like peptide ligases, catalytic domain"/>
    <property type="match status" value="1"/>
</dbReference>
<dbReference type="UniPathway" id="UPA00219"/>
<dbReference type="AlphaFoldDB" id="A0A1F4V680"/>
<comment type="pathway">
    <text evidence="4">Cell wall biogenesis; peptidoglycan biosynthesis.</text>
</comment>
<dbReference type="GO" id="GO:0071555">
    <property type="term" value="P:cell wall organization"/>
    <property type="evidence" value="ECO:0007669"/>
    <property type="project" value="UniProtKB-KW"/>
</dbReference>
<dbReference type="Proteomes" id="UP000178127">
    <property type="component" value="Unassembled WGS sequence"/>
</dbReference>
<comment type="catalytic activity">
    <reaction evidence="4">
        <text>beta-D-GlcNAc-(1-&gt;4)-Mur2Ac(oyl-L-Ala-gamma-D-Glu-L-Lys-D-Ala-D-Ala)-di-trans,octa-cis-undecaprenyl diphosphate + L-glutamine + ATP + H2O = beta-D-GlcNAc-(1-&gt;4)-Mur2Ac(oyl-L-Ala-D-isoglutaminyl-L-Lys-D-Ala-D-Ala)-di-trans,octa-cis-undecaprenyl diphosphate + L-glutamate + ADP + phosphate + H(+)</text>
        <dbReference type="Rhea" id="RHEA:57928"/>
        <dbReference type="ChEBI" id="CHEBI:15377"/>
        <dbReference type="ChEBI" id="CHEBI:15378"/>
        <dbReference type="ChEBI" id="CHEBI:29985"/>
        <dbReference type="ChEBI" id="CHEBI:30616"/>
        <dbReference type="ChEBI" id="CHEBI:43474"/>
        <dbReference type="ChEBI" id="CHEBI:58359"/>
        <dbReference type="ChEBI" id="CHEBI:60033"/>
        <dbReference type="ChEBI" id="CHEBI:62233"/>
        <dbReference type="ChEBI" id="CHEBI:456216"/>
        <dbReference type="EC" id="6.3.5.13"/>
    </reaction>
</comment>
<feature type="domain" description="Lipid II isoglutaminyl synthase (glutamine-hydrolyzing) subunit MurT C-terminal" evidence="6">
    <location>
        <begin position="256"/>
        <end position="376"/>
    </location>
</feature>
<keyword evidence="4" id="KW-0479">Metal-binding</keyword>
<dbReference type="PANTHER" id="PTHR23135:SF7">
    <property type="entry name" value="LIPID II ISOGLUTAMINYL SYNTHASE (GLUTAMINE-HYDROLYZING) SUBUNIT MURT"/>
    <property type="match status" value="1"/>
</dbReference>
<comment type="caution">
    <text evidence="4">Lacks conserved residue(s) required for the propagation of feature annotation.</text>
</comment>
<reference evidence="7 8" key="1">
    <citation type="journal article" date="2016" name="Nat. Commun.">
        <title>Thousands of microbial genomes shed light on interconnected biogeochemical processes in an aquifer system.</title>
        <authorList>
            <person name="Anantharaman K."/>
            <person name="Brown C.T."/>
            <person name="Hug L.A."/>
            <person name="Sharon I."/>
            <person name="Castelle C.J."/>
            <person name="Probst A.J."/>
            <person name="Thomas B.C."/>
            <person name="Singh A."/>
            <person name="Wilkins M.J."/>
            <person name="Karaoz U."/>
            <person name="Brodie E.L."/>
            <person name="Williams K.H."/>
            <person name="Hubbard S.S."/>
            <person name="Banfield J.F."/>
        </authorList>
    </citation>
    <scope>NUCLEOTIDE SEQUENCE [LARGE SCALE GENOMIC DNA]</scope>
</reference>
<keyword evidence="4" id="KW-0573">Peptidoglycan synthesis</keyword>
<dbReference type="GO" id="GO:0004326">
    <property type="term" value="F:tetrahydrofolylpolyglutamate synthase activity"/>
    <property type="evidence" value="ECO:0007669"/>
    <property type="project" value="InterPro"/>
</dbReference>
<comment type="catalytic activity">
    <reaction evidence="4">
        <text>beta-D-GlcNAc-(1-&gt;4)-Mur2Ac(oyl-L-Ala-gamma-D-Glu-L-Lys-D-Ala-D-Ala)-di-trans,octa-cis-undecaprenyl diphosphate + ATP = beta-D-GlcNAc-(1-&gt;4)-Mur2Ac(oyl-L-Ala-gamma-D-O-P-Glu-L-Lys-D-Ala-D-Ala)-di-trans,octa-cis-undecaprenyl diphosphate + ADP</text>
        <dbReference type="Rhea" id="RHEA:59488"/>
        <dbReference type="ChEBI" id="CHEBI:30616"/>
        <dbReference type="ChEBI" id="CHEBI:60033"/>
        <dbReference type="ChEBI" id="CHEBI:143132"/>
        <dbReference type="ChEBI" id="CHEBI:456216"/>
    </reaction>
</comment>
<evidence type="ECO:0000313" key="8">
    <source>
        <dbReference type="Proteomes" id="UP000178127"/>
    </source>
</evidence>
<keyword evidence="4" id="KW-0961">Cell wall biogenesis/degradation</keyword>
<dbReference type="InterPro" id="IPR013221">
    <property type="entry name" value="Mur_ligase_cen"/>
</dbReference>
<dbReference type="InterPro" id="IPR018109">
    <property type="entry name" value="Folylpolyglutamate_synth_CS"/>
</dbReference>
<dbReference type="GO" id="GO:0008360">
    <property type="term" value="P:regulation of cell shape"/>
    <property type="evidence" value="ECO:0007669"/>
    <property type="project" value="UniProtKB-KW"/>
</dbReference>
<accession>A0A1F4V680</accession>
<evidence type="ECO:0000256" key="3">
    <source>
        <dbReference type="ARBA" id="ARBA00022840"/>
    </source>
</evidence>
<feature type="active site" evidence="4">
    <location>
        <position position="293"/>
    </location>
</feature>
<dbReference type="EMBL" id="MEVD01000022">
    <property type="protein sequence ID" value="OGC52674.1"/>
    <property type="molecule type" value="Genomic_DNA"/>
</dbReference>
<gene>
    <name evidence="4" type="primary">murT</name>
    <name evidence="7" type="ORF">A3D91_03315</name>
</gene>
<keyword evidence="4" id="KW-0133">Cell shape</keyword>
<dbReference type="GO" id="GO:0009252">
    <property type="term" value="P:peptidoglycan biosynthetic process"/>
    <property type="evidence" value="ECO:0007669"/>
    <property type="project" value="UniProtKB-UniRule"/>
</dbReference>
<evidence type="ECO:0000256" key="1">
    <source>
        <dbReference type="ARBA" id="ARBA00022598"/>
    </source>
</evidence>
<proteinExistence type="inferred from homology"/>
<evidence type="ECO:0000256" key="4">
    <source>
        <dbReference type="HAMAP-Rule" id="MF_02214"/>
    </source>
</evidence>
<dbReference type="Pfam" id="PF08353">
    <property type="entry name" value="MurT_C"/>
    <property type="match status" value="1"/>
</dbReference>
<dbReference type="PANTHER" id="PTHR23135">
    <property type="entry name" value="MUR LIGASE FAMILY MEMBER"/>
    <property type="match status" value="1"/>
</dbReference>
<feature type="domain" description="Mur ligase central" evidence="5">
    <location>
        <begin position="54"/>
        <end position="177"/>
    </location>
</feature>
<dbReference type="Pfam" id="PF08245">
    <property type="entry name" value="Mur_ligase_M"/>
    <property type="match status" value="1"/>
</dbReference>
<evidence type="ECO:0000256" key="2">
    <source>
        <dbReference type="ARBA" id="ARBA00022741"/>
    </source>
</evidence>
<dbReference type="InterPro" id="IPR043703">
    <property type="entry name" value="Lipid_II_synth_MurT"/>
</dbReference>
<comment type="subunit">
    <text evidence="4">Forms a heterodimer with GatD.</text>
</comment>
<dbReference type="GO" id="GO:0140282">
    <property type="term" value="F:carbon-nitrogen ligase activity on lipid II"/>
    <property type="evidence" value="ECO:0007669"/>
    <property type="project" value="UniProtKB-UniRule"/>
</dbReference>
<dbReference type="HAMAP" id="MF_02214">
    <property type="entry name" value="Lipid_II_synth_MurT"/>
    <property type="match status" value="1"/>
</dbReference>
<keyword evidence="1 4" id="KW-0436">Ligase</keyword>
<keyword evidence="3 4" id="KW-0067">ATP-binding</keyword>
<dbReference type="GO" id="GO:0005524">
    <property type="term" value="F:ATP binding"/>
    <property type="evidence" value="ECO:0007669"/>
    <property type="project" value="UniProtKB-UniRule"/>
</dbReference>
<protein>
    <recommendedName>
        <fullName evidence="4">Lipid II isoglutaminyl synthase (glutamine-hydrolyzing) subunit MurT</fullName>
        <ecNumber evidence="4">6.3.5.13</ecNumber>
    </recommendedName>
</protein>
<dbReference type="InterPro" id="IPR013564">
    <property type="entry name" value="MurT_C"/>
</dbReference>
<dbReference type="GO" id="GO:0046872">
    <property type="term" value="F:metal ion binding"/>
    <property type="evidence" value="ECO:0007669"/>
    <property type="project" value="UniProtKB-KW"/>
</dbReference>
<comment type="catalytic activity">
    <reaction evidence="4">
        <text>beta-D-GlcNAc-(1-&gt;4)-Mur2Ac(oyl-L-Ala-gamma-D-O-P-Glu-L-Lys-D-Ala-D-Ala)-di-trans,octa-cis-undecaprenyl diphosphate + NH4(+) = beta-D-GlcNAc-(1-&gt;4)-Mur2Ac(oyl-L-Ala-D-isoglutaminyl-L-Lys-D-Ala-D-Ala)-di-trans,octa-cis-undecaprenyl diphosphate + phosphate + H(+)</text>
        <dbReference type="Rhea" id="RHEA:57932"/>
        <dbReference type="ChEBI" id="CHEBI:15378"/>
        <dbReference type="ChEBI" id="CHEBI:28938"/>
        <dbReference type="ChEBI" id="CHEBI:43474"/>
        <dbReference type="ChEBI" id="CHEBI:62233"/>
        <dbReference type="ChEBI" id="CHEBI:143132"/>
    </reaction>
</comment>
<comment type="caution">
    <text evidence="7">The sequence shown here is derived from an EMBL/GenBank/DDBJ whole genome shotgun (WGS) entry which is preliminary data.</text>
</comment>
<name>A0A1F4V680_UNCKA</name>
<dbReference type="InterPro" id="IPR036565">
    <property type="entry name" value="Mur-like_cat_sf"/>
</dbReference>